<evidence type="ECO:0000256" key="1">
    <source>
        <dbReference type="SAM" id="MobiDB-lite"/>
    </source>
</evidence>
<protein>
    <submittedName>
        <fullName evidence="2">Uncharacterized protein</fullName>
    </submittedName>
</protein>
<evidence type="ECO:0000313" key="3">
    <source>
        <dbReference type="Proteomes" id="UP000719766"/>
    </source>
</evidence>
<feature type="region of interest" description="Disordered" evidence="1">
    <location>
        <begin position="1"/>
        <end position="39"/>
    </location>
</feature>
<dbReference type="GeneID" id="64593724"/>
<proteinExistence type="predicted"/>
<dbReference type="OrthoDB" id="2675346at2759"/>
<dbReference type="EMBL" id="JABBWE010000017">
    <property type="protein sequence ID" value="KAG1797123.1"/>
    <property type="molecule type" value="Genomic_DNA"/>
</dbReference>
<evidence type="ECO:0000313" key="2">
    <source>
        <dbReference type="EMBL" id="KAG1797123.1"/>
    </source>
</evidence>
<comment type="caution">
    <text evidence="2">The sequence shown here is derived from an EMBL/GenBank/DDBJ whole genome shotgun (WGS) entry which is preliminary data.</text>
</comment>
<sequence length="160" mass="18713">MPDEITNQDISLGRADQRRSMNNNNNVNANGGDGDQNHEIPQHLLQHIPRPREVVFRLTRDQLELMYNTWAVARRRVRQLVYQPELPFPPYLLPPVWPDDLRAMMVLWVARERRMFEMEMAEFEQILGLRGAAYRTDEGDSNGEAESGIEWLHTWDGIDS</sequence>
<keyword evidence="3" id="KW-1185">Reference proteome</keyword>
<dbReference type="Proteomes" id="UP000719766">
    <property type="component" value="Unassembled WGS sequence"/>
</dbReference>
<feature type="compositionally biased region" description="Polar residues" evidence="1">
    <location>
        <begin position="1"/>
        <end position="10"/>
    </location>
</feature>
<dbReference type="RefSeq" id="XP_041162394.1">
    <property type="nucleotide sequence ID" value="XM_041299960.1"/>
</dbReference>
<reference evidence="2" key="1">
    <citation type="journal article" date="2020" name="New Phytol.">
        <title>Comparative genomics reveals dynamic genome evolution in host specialist ectomycorrhizal fungi.</title>
        <authorList>
            <person name="Lofgren L.A."/>
            <person name="Nguyen N.H."/>
            <person name="Vilgalys R."/>
            <person name="Ruytinx J."/>
            <person name="Liao H.L."/>
            <person name="Branco S."/>
            <person name="Kuo A."/>
            <person name="LaButti K."/>
            <person name="Lipzen A."/>
            <person name="Andreopoulos W."/>
            <person name="Pangilinan J."/>
            <person name="Riley R."/>
            <person name="Hundley H."/>
            <person name="Na H."/>
            <person name="Barry K."/>
            <person name="Grigoriev I.V."/>
            <person name="Stajich J.E."/>
            <person name="Kennedy P.G."/>
        </authorList>
    </citation>
    <scope>NUCLEOTIDE SEQUENCE</scope>
    <source>
        <strain evidence="2">S12</strain>
    </source>
</reference>
<name>A0A9P7DKM0_9AGAM</name>
<organism evidence="2 3">
    <name type="scientific">Suillus plorans</name>
    <dbReference type="NCBI Taxonomy" id="116603"/>
    <lineage>
        <taxon>Eukaryota</taxon>
        <taxon>Fungi</taxon>
        <taxon>Dikarya</taxon>
        <taxon>Basidiomycota</taxon>
        <taxon>Agaricomycotina</taxon>
        <taxon>Agaricomycetes</taxon>
        <taxon>Agaricomycetidae</taxon>
        <taxon>Boletales</taxon>
        <taxon>Suillineae</taxon>
        <taxon>Suillaceae</taxon>
        <taxon>Suillus</taxon>
    </lineage>
</organism>
<dbReference type="AlphaFoldDB" id="A0A9P7DKM0"/>
<accession>A0A9P7DKM0</accession>
<gene>
    <name evidence="2" type="ORF">HD556DRAFT_1306803</name>
</gene>